<feature type="domain" description="DUF3071" evidence="2">
    <location>
        <begin position="1"/>
        <end position="165"/>
    </location>
</feature>
<evidence type="ECO:0000313" key="4">
    <source>
        <dbReference type="Proteomes" id="UP000176288"/>
    </source>
</evidence>
<sequence>MRELELLGLHSDEQHLVFTDEEGVRYTVTIDDQLRQLVRTERRALASLTNKQSELTPRDMQRLMRAGMTPAEIAVSYQVDQATVAQFEHVILGERAYIANLAKATTIGSDRQSPTAGELVPNRLATRGVDPTSITWDATRTGHQPWIVKVSFVQAANQLEATWEFDQRHHTLTALDDEARWLTETSVTSGVLPPAPNRAHQAAAPQPIDGQTLSLLDRLAARRGQRQSVLTETSEDTTANLIPVDEEPTPLPKPEVMSSEPSAPAQEDAVATTELPLTSPLDSEDSATQSAAKVVEELPHSEAEDDEPKTGILPGMEGLSASAPETEPTPPKRTKRGRPSVPQWDDIIFGRGK</sequence>
<dbReference type="NCBIfam" id="NF040712">
    <property type="entry name" value="SepH"/>
    <property type="match status" value="1"/>
</dbReference>
<evidence type="ECO:0000256" key="1">
    <source>
        <dbReference type="SAM" id="MobiDB-lite"/>
    </source>
</evidence>
<dbReference type="KEGG" id="avu:BK816_04720"/>
<name>A0A1D9MKD2_9ACTO</name>
<dbReference type="Pfam" id="PF11268">
    <property type="entry name" value="DUF3071"/>
    <property type="match status" value="1"/>
</dbReference>
<dbReference type="AlphaFoldDB" id="A0A1D9MKD2"/>
<evidence type="ECO:0000313" key="3">
    <source>
        <dbReference type="EMBL" id="AOZ72678.1"/>
    </source>
</evidence>
<dbReference type="InterPro" id="IPR047682">
    <property type="entry name" value="SepH-like"/>
</dbReference>
<feature type="compositionally biased region" description="Polar residues" evidence="1">
    <location>
        <begin position="226"/>
        <end position="240"/>
    </location>
</feature>
<dbReference type="RefSeq" id="WP_071164144.1">
    <property type="nucleotide sequence ID" value="NZ_CP017812.1"/>
</dbReference>
<dbReference type="EMBL" id="CP017812">
    <property type="protein sequence ID" value="AOZ72678.1"/>
    <property type="molecule type" value="Genomic_DNA"/>
</dbReference>
<accession>A0A1D9MKD2</accession>
<reference evidence="3 4" key="1">
    <citation type="submission" date="2016-10" db="EMBL/GenBank/DDBJ databases">
        <title>Actinomyces aegypiusis sp. nov., isolated from the Aegypius monachus in Qinghai Tibet Plateau China.</title>
        <authorList>
            <person name="Wang Y."/>
        </authorList>
    </citation>
    <scope>NUCLEOTIDE SEQUENCE [LARGE SCALE GENOMIC DNA]</scope>
    <source>
        <strain evidence="3 4">VUL4_3</strain>
    </source>
</reference>
<evidence type="ECO:0000259" key="2">
    <source>
        <dbReference type="Pfam" id="PF11268"/>
    </source>
</evidence>
<feature type="region of interest" description="Disordered" evidence="1">
    <location>
        <begin position="188"/>
        <end position="209"/>
    </location>
</feature>
<dbReference type="OrthoDB" id="5180791at2"/>
<dbReference type="InterPro" id="IPR021421">
    <property type="entry name" value="DUF3071"/>
</dbReference>
<dbReference type="Proteomes" id="UP000176288">
    <property type="component" value="Chromosome"/>
</dbReference>
<organism evidence="3 4">
    <name type="scientific">Boudabousia tangfeifanii</name>
    <dbReference type="NCBI Taxonomy" id="1912795"/>
    <lineage>
        <taxon>Bacteria</taxon>
        <taxon>Bacillati</taxon>
        <taxon>Actinomycetota</taxon>
        <taxon>Actinomycetes</taxon>
        <taxon>Actinomycetales</taxon>
        <taxon>Actinomycetaceae</taxon>
        <taxon>Boudabousia</taxon>
    </lineage>
</organism>
<proteinExistence type="predicted"/>
<keyword evidence="4" id="KW-1185">Reference proteome</keyword>
<gene>
    <name evidence="3" type="ORF">BK816_04720</name>
</gene>
<dbReference type="STRING" id="1912795.BK816_04720"/>
<feature type="region of interest" description="Disordered" evidence="1">
    <location>
        <begin position="225"/>
        <end position="353"/>
    </location>
</feature>
<protein>
    <recommendedName>
        <fullName evidence="2">DUF3071 domain-containing protein</fullName>
    </recommendedName>
</protein>